<dbReference type="InterPro" id="IPR036361">
    <property type="entry name" value="SAP_dom_sf"/>
</dbReference>
<gene>
    <name evidence="2" type="ORF">I5I61_18900</name>
</gene>
<protein>
    <recommendedName>
        <fullName evidence="1">HeH/LEM domain-containing protein</fullName>
    </recommendedName>
</protein>
<evidence type="ECO:0000313" key="3">
    <source>
        <dbReference type="Proteomes" id="UP000608450"/>
    </source>
</evidence>
<dbReference type="Proteomes" id="UP000608450">
    <property type="component" value="Unassembled WGS sequence"/>
</dbReference>
<accession>A0ABS0KN44</accession>
<evidence type="ECO:0000259" key="1">
    <source>
        <dbReference type="Pfam" id="PF12949"/>
    </source>
</evidence>
<proteinExistence type="predicted"/>
<dbReference type="RefSeq" id="WP_196913106.1">
    <property type="nucleotide sequence ID" value="NZ_JADTFC010000050.1"/>
</dbReference>
<organism evidence="2 3">
    <name type="scientific">Pseudomonas nitroreducens</name>
    <dbReference type="NCBI Taxonomy" id="46680"/>
    <lineage>
        <taxon>Bacteria</taxon>
        <taxon>Pseudomonadati</taxon>
        <taxon>Pseudomonadota</taxon>
        <taxon>Gammaproteobacteria</taxon>
        <taxon>Pseudomonadales</taxon>
        <taxon>Pseudomonadaceae</taxon>
        <taxon>Pseudomonas</taxon>
    </lineage>
</organism>
<evidence type="ECO:0000313" key="2">
    <source>
        <dbReference type="EMBL" id="MBG6289526.1"/>
    </source>
</evidence>
<dbReference type="InterPro" id="IPR025856">
    <property type="entry name" value="HeH/LEM_domain"/>
</dbReference>
<dbReference type="InterPro" id="IPR036269">
    <property type="entry name" value="Rho_N_sf"/>
</dbReference>
<dbReference type="EMBL" id="JADTFC010000050">
    <property type="protein sequence ID" value="MBG6289526.1"/>
    <property type="molecule type" value="Genomic_DNA"/>
</dbReference>
<comment type="caution">
    <text evidence="2">The sequence shown here is derived from an EMBL/GenBank/DDBJ whole genome shotgun (WGS) entry which is preliminary data.</text>
</comment>
<dbReference type="CDD" id="cd12935">
    <property type="entry name" value="LEM_like"/>
    <property type="match status" value="1"/>
</dbReference>
<dbReference type="SUPFAM" id="SSF68912">
    <property type="entry name" value="Rho N-terminal domain-like"/>
    <property type="match status" value="1"/>
</dbReference>
<dbReference type="Pfam" id="PF12949">
    <property type="entry name" value="HeH"/>
    <property type="match status" value="1"/>
</dbReference>
<name>A0ABS0KN44_PSENT</name>
<dbReference type="Gene3D" id="1.10.720.30">
    <property type="entry name" value="SAP domain"/>
    <property type="match status" value="1"/>
</dbReference>
<reference evidence="2 3" key="1">
    <citation type="submission" date="2020-11" db="EMBL/GenBank/DDBJ databases">
        <title>Enhanced detection system for hospital associated transmission using whole genome sequencing surveillance.</title>
        <authorList>
            <person name="Harrison L.H."/>
            <person name="Van Tyne D."/>
            <person name="Marsh J.W."/>
            <person name="Griffith M.P."/>
            <person name="Snyder D.J."/>
            <person name="Cooper V.S."/>
            <person name="Mustapha M."/>
        </authorList>
    </citation>
    <scope>NUCLEOTIDE SEQUENCE [LARGE SCALE GENOMIC DNA]</scope>
    <source>
        <strain evidence="2 3">PSA00705</strain>
    </source>
</reference>
<feature type="domain" description="HeH/LEM" evidence="1">
    <location>
        <begin position="66"/>
        <end position="98"/>
    </location>
</feature>
<sequence length="101" mass="11291">MSENNIWYLPGPFHRYEDDVKAMAKKAGLRIIDANMTDSREGAADKVPEAALKAEWRTEDEPESDPAKMKVADLRSWLTEKGVTFDPSATKADLLKLVPAE</sequence>
<keyword evidence="3" id="KW-1185">Reference proteome</keyword>